<name>A0A7U5MRD7_MYCIT</name>
<keyword evidence="1" id="KW-0472">Membrane</keyword>
<feature type="transmembrane region" description="Helical" evidence="1">
    <location>
        <begin position="138"/>
        <end position="156"/>
    </location>
</feature>
<keyword evidence="3" id="KW-0614">Plasmid</keyword>
<feature type="transmembrane region" description="Helical" evidence="1">
    <location>
        <begin position="177"/>
        <end position="199"/>
    </location>
</feature>
<reference evidence="3 4" key="1">
    <citation type="journal article" date="2017" name="Lancet Infect. Dis.">
        <title>Global outbreak of severe Mycobacterium chimaera disease after cardiac surgery: a molecular epidemiological study.</title>
        <authorList>
            <person name="van Ingen J."/>
            <person name="Kohl T."/>
            <person name="Kranzer K."/>
            <person name="Hasse B."/>
            <person name="Keller P."/>
            <person name="Szafranska A."/>
            <person name="Hillemann D."/>
            <person name="Chand M."/>
            <person name="Schreiber P."/>
            <person name="Sommerstein R."/>
            <person name="Berger C."/>
            <person name="Genoni M."/>
            <person name="Ruegg C."/>
            <person name="Troillet N."/>
            <person name="Widmer A.F."/>
            <person name="Becker S.L."/>
            <person name="Herrmann M."/>
            <person name="Eckmanns T."/>
            <person name="Haller S."/>
            <person name="Hoeller C."/>
            <person name="Debast S.B."/>
            <person name="Wolfhagen M.J."/>
            <person name="Hopman J."/>
            <person name="Kluytmans J."/>
            <person name="Langelaar M."/>
            <person name="Notermans D.W."/>
            <person name="ten Oever J."/>
            <person name="van den Barselaar P."/>
            <person name="Vonk A.B.A."/>
            <person name="Vos M.C."/>
            <person name="Ahmed N."/>
            <person name="Brown T."/>
            <person name="Crook D."/>
            <person name="Lamagni T."/>
            <person name="Phin N."/>
            <person name="Smith E.G."/>
            <person name="Zambon M."/>
            <person name="Serr A."/>
            <person name="Goetting T."/>
            <person name="Ebner W."/>
            <person name="Thuermer A."/>
            <person name="Utpatel C."/>
            <person name="Sproer C."/>
            <person name="Bunk B."/>
            <person name="Nubel U."/>
            <person name="Bloemberg G."/>
            <person name="Bottger E."/>
            <person name="Niemann S."/>
            <person name="Wagner D."/>
            <person name="Sax H."/>
        </authorList>
    </citation>
    <scope>NUCLEOTIDE SEQUENCE [LARGE SCALE GENOMIC DNA]</scope>
    <source>
        <strain evidence="3 4">ZUERICH-2</strain>
        <plasmid evidence="3 4">unnamed 2</plasmid>
    </source>
</reference>
<sequence>MSSSSAPGIIAWPVIAFMALVLIGRYQWCNHNLYESYFNNTLVFLLAAQVLREHVVENMFVRTAFMTLTGTWQLGTAVMSYSYAEFIGFTLLWSGMSEAETRRKHKYYRLAGVLLAAGLLISGTRARIAAEPLEFTRGWDSVTTLTCVTAMLVVLATRMIWHSLRELRIATRRRERLIAISTLLMGLAGVMNVVQEAALQMSDQLGWTHTADFRQQYHASGLFFMILGVFATAAVPLAVKLLRALGLDPISRSWRTLQPLRQALRTVAPECVFHPDADEPGRRRTELELHQTVVEIRDAILGLRPYFREIPDRNVIGYLAEPNAVPRRDHDAATAALRLAHAARVKATGANPEPLDVSSALIVASSAATLQQEAAELAALAKWWPAAYAATADMIAPAADTKVSPTR</sequence>
<keyword evidence="1" id="KW-0812">Transmembrane</keyword>
<organism evidence="3 4">
    <name type="scientific">Mycobacterium intracellulare subsp. chimaera</name>
    <dbReference type="NCBI Taxonomy" id="222805"/>
    <lineage>
        <taxon>Bacteria</taxon>
        <taxon>Bacillati</taxon>
        <taxon>Actinomycetota</taxon>
        <taxon>Actinomycetes</taxon>
        <taxon>Mycobacteriales</taxon>
        <taxon>Mycobacteriaceae</taxon>
        <taxon>Mycobacterium</taxon>
        <taxon>Mycobacterium avium complex (MAC)</taxon>
    </lineage>
</organism>
<dbReference type="Pfam" id="PF20182">
    <property type="entry name" value="DUF6545"/>
    <property type="match status" value="1"/>
</dbReference>
<dbReference type="EMBL" id="CP015269">
    <property type="protein sequence ID" value="ASL18333.1"/>
    <property type="molecule type" value="Genomic_DNA"/>
</dbReference>
<feature type="transmembrane region" description="Helical" evidence="1">
    <location>
        <begin position="219"/>
        <end position="242"/>
    </location>
</feature>
<dbReference type="AlphaFoldDB" id="A0A7U5MRD7"/>
<feature type="transmembrane region" description="Helical" evidence="1">
    <location>
        <begin position="36"/>
        <end position="52"/>
    </location>
</feature>
<dbReference type="InterPro" id="IPR046675">
    <property type="entry name" value="DUF6545"/>
</dbReference>
<feature type="domain" description="DUF6545" evidence="2">
    <location>
        <begin position="251"/>
        <end position="384"/>
    </location>
</feature>
<keyword evidence="1" id="KW-1133">Transmembrane helix</keyword>
<protein>
    <recommendedName>
        <fullName evidence="2">DUF6545 domain-containing protein</fullName>
    </recommendedName>
</protein>
<evidence type="ECO:0000313" key="3">
    <source>
        <dbReference type="EMBL" id="ASL18333.1"/>
    </source>
</evidence>
<evidence type="ECO:0000256" key="1">
    <source>
        <dbReference type="SAM" id="Phobius"/>
    </source>
</evidence>
<feature type="transmembrane region" description="Helical" evidence="1">
    <location>
        <begin position="107"/>
        <end position="126"/>
    </location>
</feature>
<feature type="transmembrane region" description="Helical" evidence="1">
    <location>
        <begin position="6"/>
        <end position="24"/>
    </location>
</feature>
<geneLocation type="plasmid" evidence="3 4">
    <name>unnamed 2</name>
</geneLocation>
<feature type="transmembrane region" description="Helical" evidence="1">
    <location>
        <begin position="72"/>
        <end position="95"/>
    </location>
</feature>
<dbReference type="RefSeq" id="WP_089152546.1">
    <property type="nucleotide sequence ID" value="NZ_CP015269.1"/>
</dbReference>
<proteinExistence type="predicted"/>
<gene>
    <name evidence="3" type="ORF">MYCOZU2_05988</name>
</gene>
<evidence type="ECO:0000259" key="2">
    <source>
        <dbReference type="Pfam" id="PF20182"/>
    </source>
</evidence>
<dbReference type="Proteomes" id="UP000198286">
    <property type="component" value="Plasmid unnamed 2"/>
</dbReference>
<accession>A0A7U5MRD7</accession>
<evidence type="ECO:0000313" key="4">
    <source>
        <dbReference type="Proteomes" id="UP000198286"/>
    </source>
</evidence>